<dbReference type="InterPro" id="IPR052905">
    <property type="entry name" value="LD-transpeptidase_YkuD-like"/>
</dbReference>
<dbReference type="InterPro" id="IPR036365">
    <property type="entry name" value="PGBD-like_sf"/>
</dbReference>
<keyword evidence="6 7" id="KW-0961">Cell wall biogenesis/degradation</keyword>
<dbReference type="PROSITE" id="PS52029">
    <property type="entry name" value="LD_TPASE"/>
    <property type="match status" value="1"/>
</dbReference>
<evidence type="ECO:0000256" key="3">
    <source>
        <dbReference type="ARBA" id="ARBA00022679"/>
    </source>
</evidence>
<dbReference type="InterPro" id="IPR036366">
    <property type="entry name" value="PGBDSf"/>
</dbReference>
<feature type="domain" description="L,D-TPase catalytic" evidence="8">
    <location>
        <begin position="290"/>
        <end position="469"/>
    </location>
</feature>
<dbReference type="Pfam" id="PF03734">
    <property type="entry name" value="YkuD"/>
    <property type="match status" value="1"/>
</dbReference>
<dbReference type="InterPro" id="IPR038063">
    <property type="entry name" value="Transpep_catalytic_dom"/>
</dbReference>
<keyword evidence="3" id="KW-0808">Transferase</keyword>
<dbReference type="Pfam" id="PF20142">
    <property type="entry name" value="Scaffold"/>
    <property type="match status" value="1"/>
</dbReference>
<feature type="active site" description="Proton donor/acceptor" evidence="7">
    <location>
        <position position="422"/>
    </location>
</feature>
<protein>
    <submittedName>
        <fullName evidence="9">L,D-transpeptidase family protein</fullName>
    </submittedName>
</protein>
<evidence type="ECO:0000256" key="6">
    <source>
        <dbReference type="ARBA" id="ARBA00023316"/>
    </source>
</evidence>
<accession>A0ABX0HB17</accession>
<keyword evidence="4 7" id="KW-0133">Cell shape</keyword>
<gene>
    <name evidence="9" type="ORF">G9Q97_10210</name>
</gene>
<dbReference type="CDD" id="cd16913">
    <property type="entry name" value="YkuD_like"/>
    <property type="match status" value="1"/>
</dbReference>
<keyword evidence="5 7" id="KW-0573">Peptidoglycan synthesis</keyword>
<evidence type="ECO:0000313" key="9">
    <source>
        <dbReference type="EMBL" id="NHE57185.1"/>
    </source>
</evidence>
<organism evidence="9 10">
    <name type="scientific">Cyclobacterium plantarum</name>
    <dbReference type="NCBI Taxonomy" id="2716263"/>
    <lineage>
        <taxon>Bacteria</taxon>
        <taxon>Pseudomonadati</taxon>
        <taxon>Bacteroidota</taxon>
        <taxon>Cytophagia</taxon>
        <taxon>Cytophagales</taxon>
        <taxon>Cyclobacteriaceae</taxon>
        <taxon>Cyclobacterium</taxon>
    </lineage>
</organism>
<evidence type="ECO:0000259" key="8">
    <source>
        <dbReference type="PROSITE" id="PS52029"/>
    </source>
</evidence>
<dbReference type="InterPro" id="IPR005490">
    <property type="entry name" value="LD_TPept_cat_dom"/>
</dbReference>
<comment type="pathway">
    <text evidence="1 7">Cell wall biogenesis; peptidoglycan biosynthesis.</text>
</comment>
<dbReference type="Proteomes" id="UP000649799">
    <property type="component" value="Unassembled WGS sequence"/>
</dbReference>
<reference evidence="9 10" key="1">
    <citation type="submission" date="2020-03" db="EMBL/GenBank/DDBJ databases">
        <title>Cyclobacterium plantarum sp. nov., a marine bacterium isolated from a coastal-marine wetland.</title>
        <authorList>
            <person name="Sanchez-Porro C."/>
            <person name="Ventosa A."/>
            <person name="Amoozegar M."/>
        </authorList>
    </citation>
    <scope>NUCLEOTIDE SEQUENCE [LARGE SCALE GENOMIC DNA]</scope>
    <source>
        <strain evidence="9 10">GBPx2</strain>
    </source>
</reference>
<evidence type="ECO:0000256" key="4">
    <source>
        <dbReference type="ARBA" id="ARBA00022960"/>
    </source>
</evidence>
<dbReference type="InterPro" id="IPR002477">
    <property type="entry name" value="Peptidoglycan-bd-like"/>
</dbReference>
<dbReference type="Gene3D" id="2.40.440.10">
    <property type="entry name" value="L,D-transpeptidase catalytic domain-like"/>
    <property type="match status" value="1"/>
</dbReference>
<dbReference type="Pfam" id="PF01471">
    <property type="entry name" value="PG_binding_1"/>
    <property type="match status" value="1"/>
</dbReference>
<dbReference type="InterPro" id="IPR045380">
    <property type="entry name" value="LD_TPept_scaffold_dom"/>
</dbReference>
<proteinExistence type="inferred from homology"/>
<feature type="active site" description="Nucleophile" evidence="7">
    <location>
        <position position="441"/>
    </location>
</feature>
<comment type="caution">
    <text evidence="9">The sequence shown here is derived from an EMBL/GenBank/DDBJ whole genome shotgun (WGS) entry which is preliminary data.</text>
</comment>
<evidence type="ECO:0000256" key="2">
    <source>
        <dbReference type="ARBA" id="ARBA00005992"/>
    </source>
</evidence>
<evidence type="ECO:0000256" key="7">
    <source>
        <dbReference type="PROSITE-ProRule" id="PRU01373"/>
    </source>
</evidence>
<dbReference type="PANTHER" id="PTHR41533:SF2">
    <property type="entry name" value="BLR7131 PROTEIN"/>
    <property type="match status" value="1"/>
</dbReference>
<dbReference type="PANTHER" id="PTHR41533">
    <property type="entry name" value="L,D-TRANSPEPTIDASE HI_1667-RELATED"/>
    <property type="match status" value="1"/>
</dbReference>
<dbReference type="Gene3D" id="1.10.101.10">
    <property type="entry name" value="PGBD-like superfamily/PGBD"/>
    <property type="match status" value="1"/>
</dbReference>
<comment type="similarity">
    <text evidence="2">Belongs to the YkuD family.</text>
</comment>
<evidence type="ECO:0000256" key="1">
    <source>
        <dbReference type="ARBA" id="ARBA00004752"/>
    </source>
</evidence>
<evidence type="ECO:0000256" key="5">
    <source>
        <dbReference type="ARBA" id="ARBA00022984"/>
    </source>
</evidence>
<name>A0ABX0HB17_9BACT</name>
<keyword evidence="10" id="KW-1185">Reference proteome</keyword>
<sequence length="526" mass="61079">MEIRALLEGDESQVSMEFQAGRIYSRSYLLTFYSERAFLPGWLEESKPSCEALELRLLIQQSKFDGLVPADYHLEQLNFLFERSLSDEILTEKELAKMDILLSDAFMLLAKHLYQGKVHPEHLEGIWDIQSKEDDPRLLEKLNLALAKQNVRQQLFSLHPKFPIYQRMRQSLKKYYEMEQASTGLNWKNPVPEEPLEPGQAATQIPAIRDILIFWKDLENYAQGVGEIEVYDSLMMEGVKRFQLRNGLLPDGKLGKATIEALNQDPKALIDKAMVNMERLRWLPDTTLQEFVLVNIANYSMDYIRERDTLLHSNAIVGQSYRKTPVFNAEMSYLVFSPTWTVPPTILKNDVIPAVKKDIGYLAVKRMKILDFSGREIDPKAINWSGISRNNFPYMVRQTPGRHNALGLVKFMFPNKYNVYIHDTPSRELFFRADRALSSGCIRIQKPFELAQLLLSDQPLWNEERIRNAMESGKEQTVTLKKKIPVIILYLTFWSDGAFRENIRRDIYSRDGELLKLLQLPLIHEN</sequence>
<dbReference type="SUPFAM" id="SSF141523">
    <property type="entry name" value="L,D-transpeptidase catalytic domain-like"/>
    <property type="match status" value="1"/>
</dbReference>
<dbReference type="SUPFAM" id="SSF47090">
    <property type="entry name" value="PGBD-like"/>
    <property type="match status" value="1"/>
</dbReference>
<evidence type="ECO:0000313" key="10">
    <source>
        <dbReference type="Proteomes" id="UP000649799"/>
    </source>
</evidence>
<dbReference type="EMBL" id="JAANYN010000003">
    <property type="protein sequence ID" value="NHE57185.1"/>
    <property type="molecule type" value="Genomic_DNA"/>
</dbReference>